<feature type="chain" id="PRO_5034235971" evidence="4">
    <location>
        <begin position="18"/>
        <end position="434"/>
    </location>
</feature>
<evidence type="ECO:0000313" key="7">
    <source>
        <dbReference type="Proteomes" id="UP000694680"/>
    </source>
</evidence>
<dbReference type="Pfam" id="PF23557">
    <property type="entry name" value="TPR_leprecan"/>
    <property type="match status" value="1"/>
</dbReference>
<dbReference type="Gene3D" id="1.25.40.10">
    <property type="entry name" value="Tetratricopeptide repeat domain"/>
    <property type="match status" value="1"/>
</dbReference>
<dbReference type="RefSeq" id="XP_028332381.1">
    <property type="nucleotide sequence ID" value="XM_028476580.1"/>
</dbReference>
<comment type="similarity">
    <text evidence="1">Belongs to the leprecan family.</text>
</comment>
<proteinExistence type="inferred from homology"/>
<dbReference type="OrthoDB" id="8517835at2759"/>
<evidence type="ECO:0000256" key="1">
    <source>
        <dbReference type="ARBA" id="ARBA00006487"/>
    </source>
</evidence>
<dbReference type="Ensembl" id="ENSGWIT00000026172.1">
    <property type="protein sequence ID" value="ENSGWIP00000023902.1"/>
    <property type="gene ID" value="ENSGWIG00000012728.1"/>
</dbReference>
<dbReference type="InterPro" id="IPR011990">
    <property type="entry name" value="TPR-like_helical_dom_sf"/>
</dbReference>
<accession>A0A8C5ELZ8</accession>
<dbReference type="GeneID" id="114481619"/>
<organism evidence="6 7">
    <name type="scientific">Gouania willdenowi</name>
    <name type="common">Blunt-snouted clingfish</name>
    <name type="synonym">Lepadogaster willdenowi</name>
    <dbReference type="NCBI Taxonomy" id="441366"/>
    <lineage>
        <taxon>Eukaryota</taxon>
        <taxon>Metazoa</taxon>
        <taxon>Chordata</taxon>
        <taxon>Craniata</taxon>
        <taxon>Vertebrata</taxon>
        <taxon>Euteleostomi</taxon>
        <taxon>Actinopterygii</taxon>
        <taxon>Neopterygii</taxon>
        <taxon>Teleostei</taxon>
        <taxon>Neoteleostei</taxon>
        <taxon>Acanthomorphata</taxon>
        <taxon>Ovalentaria</taxon>
        <taxon>Blenniimorphae</taxon>
        <taxon>Blenniiformes</taxon>
        <taxon>Gobiesocoidei</taxon>
        <taxon>Gobiesocidae</taxon>
        <taxon>Gobiesocinae</taxon>
        <taxon>Gouania</taxon>
    </lineage>
</organism>
<reference evidence="6" key="3">
    <citation type="submission" date="2025-09" db="UniProtKB">
        <authorList>
            <consortium name="Ensembl"/>
        </authorList>
    </citation>
    <scope>IDENTIFICATION</scope>
</reference>
<evidence type="ECO:0000256" key="4">
    <source>
        <dbReference type="SAM" id="SignalP"/>
    </source>
</evidence>
<dbReference type="PANTHER" id="PTHR13986:SF4">
    <property type="entry name" value="ENDOPLASMIC RETICULUM PROTEIN SC65"/>
    <property type="match status" value="1"/>
</dbReference>
<keyword evidence="3" id="KW-0325">Glycoprotein</keyword>
<dbReference type="GO" id="GO:0005518">
    <property type="term" value="F:collagen binding"/>
    <property type="evidence" value="ECO:0007669"/>
    <property type="project" value="TreeGrafter"/>
</dbReference>
<dbReference type="AlphaFoldDB" id="A0A8C5ELZ8"/>
<name>A0A8C5ELZ8_GOUWI</name>
<gene>
    <name evidence="6" type="primary">LOC114481619</name>
</gene>
<feature type="domain" description="Leprecan-like alpha-helical" evidence="5">
    <location>
        <begin position="39"/>
        <end position="336"/>
    </location>
</feature>
<evidence type="ECO:0000259" key="5">
    <source>
        <dbReference type="Pfam" id="PF23557"/>
    </source>
</evidence>
<reference evidence="6" key="1">
    <citation type="submission" date="2020-06" db="EMBL/GenBank/DDBJ databases">
        <authorList>
            <consortium name="Wellcome Sanger Institute Data Sharing"/>
        </authorList>
    </citation>
    <scope>NUCLEOTIDE SEQUENCE [LARGE SCALE GENOMIC DNA]</scope>
</reference>
<dbReference type="GO" id="GO:0030199">
    <property type="term" value="P:collagen fibril organization"/>
    <property type="evidence" value="ECO:0007669"/>
    <property type="project" value="TreeGrafter"/>
</dbReference>
<evidence type="ECO:0000256" key="3">
    <source>
        <dbReference type="ARBA" id="ARBA00023180"/>
    </source>
</evidence>
<dbReference type="PANTHER" id="PTHR13986">
    <property type="entry name" value="PROTEIN LYSINE HYDROXYLATION COMPLEX COMPONENT"/>
    <property type="match status" value="1"/>
</dbReference>
<dbReference type="GO" id="GO:0005783">
    <property type="term" value="C:endoplasmic reticulum"/>
    <property type="evidence" value="ECO:0007669"/>
    <property type="project" value="TreeGrafter"/>
</dbReference>
<dbReference type="Proteomes" id="UP000694680">
    <property type="component" value="Chromosome 19"/>
</dbReference>
<keyword evidence="7" id="KW-1185">Reference proteome</keyword>
<reference evidence="6" key="2">
    <citation type="submission" date="2025-08" db="UniProtKB">
        <authorList>
            <consortium name="Ensembl"/>
        </authorList>
    </citation>
    <scope>IDENTIFICATION</scope>
</reference>
<dbReference type="InterPro" id="IPR052284">
    <property type="entry name" value="Collagen_mod_leprecan"/>
</dbReference>
<keyword evidence="2 4" id="KW-0732">Signal</keyword>
<evidence type="ECO:0000256" key="2">
    <source>
        <dbReference type="ARBA" id="ARBA00022729"/>
    </source>
</evidence>
<sequence length="434" mass="50001">MYPYHGLLLCLLQCVTCFCMSAAQYESYSFRNFKEDLMPLTAAYGAALENYAAGNWTGSIYYLEKSLRLHRLWKDSVRHCAVLCNTTTTKEEEQSCPGVSELWVFRCVLVSASCLTRCRAHYPLLELPSAGKDILEEFNTRAPYRYLHHAYSQLKDLQKAVPCAYTFLQRNPKNQEMLTLMEEYKRDYDLSGYLNDYEERPFEAPFVRGVKLISSGDYSTSIHYLEETLRLYLHEYDLCQADCEGVGKIPADKDFYALIADVYIDILRCKLKCEENLMPSIGGYFVEKFVATIYHYLQYVYSKLADARSAVPCVYSYFLFEPDDQVMKQNLLHYKAYSQESDYFRPRLEALKHYNHTVTQKQMLASAEKYLNTAVEDLFGSEEAALLSSESPDAEFEGIGDYEESFCSHWMQPIGKGDAGKSETAHENISVNLH</sequence>
<dbReference type="InterPro" id="IPR056585">
    <property type="entry name" value="Leprecan_dom"/>
</dbReference>
<evidence type="ECO:0000313" key="6">
    <source>
        <dbReference type="Ensembl" id="ENSGWIP00000023902.1"/>
    </source>
</evidence>
<protein>
    <submittedName>
        <fullName evidence="6">Endoplasmic reticulum protein SC65-like</fullName>
    </submittedName>
</protein>
<feature type="signal peptide" evidence="4">
    <location>
        <begin position="1"/>
        <end position="17"/>
    </location>
</feature>